<organism evidence="1 2">
    <name type="scientific">Gottfriedia luciferensis</name>
    <dbReference type="NCBI Taxonomy" id="178774"/>
    <lineage>
        <taxon>Bacteria</taxon>
        <taxon>Bacillati</taxon>
        <taxon>Bacillota</taxon>
        <taxon>Bacilli</taxon>
        <taxon>Bacillales</taxon>
        <taxon>Bacillaceae</taxon>
        <taxon>Gottfriedia</taxon>
    </lineage>
</organism>
<keyword evidence="2" id="KW-1185">Reference proteome</keyword>
<dbReference type="Pfam" id="PF09965">
    <property type="entry name" value="DUF2199"/>
    <property type="match status" value="1"/>
</dbReference>
<comment type="caution">
    <text evidence="1">The sequence shown here is derived from an EMBL/GenBank/DDBJ whole genome shotgun (WGS) entry which is preliminary data.</text>
</comment>
<reference evidence="1 2" key="1">
    <citation type="submission" date="2016-07" db="EMBL/GenBank/DDBJ databases">
        <authorList>
            <person name="Townsley L."/>
            <person name="Shank E.A."/>
        </authorList>
    </citation>
    <scope>NUCLEOTIDE SEQUENCE [LARGE SCALE GENOMIC DNA]</scope>
    <source>
        <strain evidence="1 2">CH01</strain>
    </source>
</reference>
<name>A0ABX2ZR57_9BACI</name>
<dbReference type="EMBL" id="MDKC01000032">
    <property type="protein sequence ID" value="ODG90959.1"/>
    <property type="molecule type" value="Genomic_DNA"/>
</dbReference>
<accession>A0ABX2ZR57</accession>
<evidence type="ECO:0000313" key="2">
    <source>
        <dbReference type="Proteomes" id="UP000094580"/>
    </source>
</evidence>
<gene>
    <name evidence="1" type="ORF">BED47_07935</name>
</gene>
<dbReference type="InterPro" id="IPR018697">
    <property type="entry name" value="DUF2199"/>
</dbReference>
<dbReference type="Proteomes" id="UP000094580">
    <property type="component" value="Unassembled WGS sequence"/>
</dbReference>
<dbReference type="RefSeq" id="WP_069034353.1">
    <property type="nucleotide sequence ID" value="NZ_MDKC01000032.1"/>
</dbReference>
<protein>
    <recommendedName>
        <fullName evidence="3">DUF2199 domain-containing protein</fullName>
    </recommendedName>
</protein>
<evidence type="ECO:0008006" key="3">
    <source>
        <dbReference type="Google" id="ProtNLM"/>
    </source>
</evidence>
<sequence>MNNGFICKSCGKYHDELPMSYGSAVPDYFFDIPVDEQESRVEMNDDLCIIDDKYFFIRGNIEIPVIDTNQKFIWDVWVSLSEENFDKTNDFWEDPEREKKLDPMFGWLSTDIPCYPDTINLKTMVHTRTVGLCPVIELEPTKHPLAVEQKEGISIVRIKQIAEELCDSEE</sequence>
<evidence type="ECO:0000313" key="1">
    <source>
        <dbReference type="EMBL" id="ODG90959.1"/>
    </source>
</evidence>
<proteinExistence type="predicted"/>